<sequence>MEKTTVEKIRLGVFVILGTILLVIAAYLIGNRQNLFGSTFSINAVFKNVNGLQRGNNVRYSGIDIGTVNDIEMLNDTTIIVSMVIQDKMLPHIRKNAIASIGSDGLVGSMIVNITPGREPGLEIASGDQITSYSKIGADDMLSTLNVTNENAALLTADLLQITAALKNGEGTFGRLLNDTVMSKSLLQTSINLRKMTEEANLSLGKLNEIMMSIKFENSVGHTLLSDSLAGQQMKNILSNLEDSSEELVSITNNLDSLSSTISKGKGTINYLATDTIFVNRLERTMQSVEEGTARFNENMEALKHNFLTRRYFKKQEKEKTKKD</sequence>
<dbReference type="OrthoDB" id="9771725at2"/>
<dbReference type="Proteomes" id="UP000237640">
    <property type="component" value="Unassembled WGS sequence"/>
</dbReference>
<accession>A0A2T0MAW1</accession>
<dbReference type="InterPro" id="IPR003399">
    <property type="entry name" value="Mce/MlaD"/>
</dbReference>
<gene>
    <name evidence="3" type="ORF">CLV81_3035</name>
</gene>
<dbReference type="InterPro" id="IPR052336">
    <property type="entry name" value="MlaD_Phospholipid_Transporter"/>
</dbReference>
<comment type="caution">
    <text evidence="3">The sequence shown here is derived from an EMBL/GenBank/DDBJ whole genome shotgun (WGS) entry which is preliminary data.</text>
</comment>
<name>A0A2T0MAW1_9FLAO</name>
<organism evidence="3 4">
    <name type="scientific">Flagellimonas meridianipacifica</name>
    <dbReference type="NCBI Taxonomy" id="1080225"/>
    <lineage>
        <taxon>Bacteria</taxon>
        <taxon>Pseudomonadati</taxon>
        <taxon>Bacteroidota</taxon>
        <taxon>Flavobacteriia</taxon>
        <taxon>Flavobacteriales</taxon>
        <taxon>Flavobacteriaceae</taxon>
        <taxon>Flagellimonas</taxon>
    </lineage>
</organism>
<keyword evidence="4" id="KW-1185">Reference proteome</keyword>
<dbReference type="PANTHER" id="PTHR33371">
    <property type="entry name" value="INTERMEMBRANE PHOSPHOLIPID TRANSPORT SYSTEM BINDING PROTEIN MLAD-RELATED"/>
    <property type="match status" value="1"/>
</dbReference>
<keyword evidence="1" id="KW-1133">Transmembrane helix</keyword>
<evidence type="ECO:0000256" key="1">
    <source>
        <dbReference type="SAM" id="Phobius"/>
    </source>
</evidence>
<keyword evidence="1" id="KW-0812">Transmembrane</keyword>
<dbReference type="EMBL" id="PVYX01000002">
    <property type="protein sequence ID" value="PRX54633.1"/>
    <property type="molecule type" value="Genomic_DNA"/>
</dbReference>
<dbReference type="AlphaFoldDB" id="A0A2T0MAW1"/>
<dbReference type="PANTHER" id="PTHR33371:SF4">
    <property type="entry name" value="INTERMEMBRANE PHOSPHOLIPID TRANSPORT SYSTEM BINDING PROTEIN MLAD"/>
    <property type="match status" value="1"/>
</dbReference>
<dbReference type="RefSeq" id="WP_106147608.1">
    <property type="nucleotide sequence ID" value="NZ_PVYX01000002.1"/>
</dbReference>
<evidence type="ECO:0000313" key="4">
    <source>
        <dbReference type="Proteomes" id="UP000237640"/>
    </source>
</evidence>
<evidence type="ECO:0000313" key="3">
    <source>
        <dbReference type="EMBL" id="PRX54633.1"/>
    </source>
</evidence>
<protein>
    <submittedName>
        <fullName evidence="3">Phospholipid/cholesterol/gamma-HCH transport system substrate-binding protein</fullName>
    </submittedName>
</protein>
<proteinExistence type="predicted"/>
<feature type="domain" description="Mce/MlaD" evidence="2">
    <location>
        <begin position="41"/>
        <end position="117"/>
    </location>
</feature>
<keyword evidence="1" id="KW-0472">Membrane</keyword>
<feature type="transmembrane region" description="Helical" evidence="1">
    <location>
        <begin position="12"/>
        <end position="30"/>
    </location>
</feature>
<reference evidence="3 4" key="1">
    <citation type="submission" date="2018-03" db="EMBL/GenBank/DDBJ databases">
        <title>Genomic Encyclopedia of Archaeal and Bacterial Type Strains, Phase II (KMG-II): from individual species to whole genera.</title>
        <authorList>
            <person name="Goeker M."/>
        </authorList>
    </citation>
    <scope>NUCLEOTIDE SEQUENCE [LARGE SCALE GENOMIC DNA]</scope>
    <source>
        <strain evidence="3 4">DSM 25027</strain>
    </source>
</reference>
<evidence type="ECO:0000259" key="2">
    <source>
        <dbReference type="Pfam" id="PF02470"/>
    </source>
</evidence>
<dbReference type="Pfam" id="PF02470">
    <property type="entry name" value="MlaD"/>
    <property type="match status" value="1"/>
</dbReference>